<accession>A0A5E7P1Q1</accession>
<dbReference type="EMBL" id="CABVIH010000029">
    <property type="protein sequence ID" value="VVP43765.1"/>
    <property type="molecule type" value="Genomic_DNA"/>
</dbReference>
<evidence type="ECO:0008006" key="4">
    <source>
        <dbReference type="Google" id="ProtNLM"/>
    </source>
</evidence>
<feature type="signal peptide" evidence="1">
    <location>
        <begin position="1"/>
        <end position="20"/>
    </location>
</feature>
<feature type="chain" id="PRO_5022839688" description="DUF1287 domain-containing protein" evidence="1">
    <location>
        <begin position="21"/>
        <end position="205"/>
    </location>
</feature>
<sequence precursor="true">MRKKIFVFLTICLLTCFSYAAEHSNSLDLVRAARSQIGITNFYDPAYVRIKYPNGDVEMAKGVCTDVVIRAYRVAYGYDFQRTLHEDMKLKFSDYPKAWGATRTDTNIDHRRVPNIEAFLKRRGGLLPISLHAEDYKPGDVVTQVIGNKFPHIAIVSDKMSSDGERPLVIHNIGQGTQEEDSLFQFPIRGHYRFFPYAYNKISTK</sequence>
<gene>
    <name evidence="2" type="ORF">PS880_04985</name>
</gene>
<evidence type="ECO:0000313" key="2">
    <source>
        <dbReference type="EMBL" id="VVP43765.1"/>
    </source>
</evidence>
<dbReference type="InterPro" id="IPR009706">
    <property type="entry name" value="DUF1287"/>
</dbReference>
<dbReference type="Proteomes" id="UP000375525">
    <property type="component" value="Unassembled WGS sequence"/>
</dbReference>
<dbReference type="PIRSF" id="PIRSF011444">
    <property type="entry name" value="DUF1287"/>
    <property type="match status" value="1"/>
</dbReference>
<name>A0A5E7P1Q1_PSEFL</name>
<proteinExistence type="predicted"/>
<reference evidence="2 3" key="1">
    <citation type="submission" date="2019-09" db="EMBL/GenBank/DDBJ databases">
        <authorList>
            <person name="Chandra G."/>
            <person name="Truman W A."/>
        </authorList>
    </citation>
    <scope>NUCLEOTIDE SEQUENCE [LARGE SCALE GENOMIC DNA]</scope>
    <source>
        <strain evidence="2">PS880</strain>
    </source>
</reference>
<dbReference type="Pfam" id="PF06940">
    <property type="entry name" value="DUF1287"/>
    <property type="match status" value="1"/>
</dbReference>
<evidence type="ECO:0000256" key="1">
    <source>
        <dbReference type="SAM" id="SignalP"/>
    </source>
</evidence>
<keyword evidence="1" id="KW-0732">Signal</keyword>
<organism evidence="2 3">
    <name type="scientific">Pseudomonas fluorescens</name>
    <dbReference type="NCBI Taxonomy" id="294"/>
    <lineage>
        <taxon>Bacteria</taxon>
        <taxon>Pseudomonadati</taxon>
        <taxon>Pseudomonadota</taxon>
        <taxon>Gammaproteobacteria</taxon>
        <taxon>Pseudomonadales</taxon>
        <taxon>Pseudomonadaceae</taxon>
        <taxon>Pseudomonas</taxon>
    </lineage>
</organism>
<dbReference type="OrthoDB" id="114026at2"/>
<evidence type="ECO:0000313" key="3">
    <source>
        <dbReference type="Proteomes" id="UP000375525"/>
    </source>
</evidence>
<protein>
    <recommendedName>
        <fullName evidence="4">DUF1287 domain-containing protein</fullName>
    </recommendedName>
</protein>
<dbReference type="AlphaFoldDB" id="A0A5E7P1Q1"/>
<dbReference type="RefSeq" id="WP_150781876.1">
    <property type="nucleotide sequence ID" value="NZ_CABVIH010000029.1"/>
</dbReference>